<evidence type="ECO:0000256" key="4">
    <source>
        <dbReference type="ARBA" id="ARBA00022729"/>
    </source>
</evidence>
<dbReference type="InterPro" id="IPR012910">
    <property type="entry name" value="Plug_dom"/>
</dbReference>
<keyword evidence="4" id="KW-0732">Signal</keyword>
<dbReference type="GO" id="GO:0009279">
    <property type="term" value="C:cell outer membrane"/>
    <property type="evidence" value="ECO:0007669"/>
    <property type="project" value="UniProtKB-SubCell"/>
</dbReference>
<dbReference type="EMBL" id="UOFS01000049">
    <property type="protein sequence ID" value="VAX01600.1"/>
    <property type="molecule type" value="Genomic_DNA"/>
</dbReference>
<evidence type="ECO:0000256" key="6">
    <source>
        <dbReference type="ARBA" id="ARBA00023136"/>
    </source>
</evidence>
<evidence type="ECO:0000259" key="9">
    <source>
        <dbReference type="Pfam" id="PF00593"/>
    </source>
</evidence>
<dbReference type="InterPro" id="IPR000531">
    <property type="entry name" value="Beta-barrel_TonB"/>
</dbReference>
<keyword evidence="8" id="KW-0998">Cell outer membrane</keyword>
<dbReference type="PANTHER" id="PTHR30069">
    <property type="entry name" value="TONB-DEPENDENT OUTER MEMBRANE RECEPTOR"/>
    <property type="match status" value="1"/>
</dbReference>
<dbReference type="AlphaFoldDB" id="A0A3B1ATR9"/>
<evidence type="ECO:0000256" key="2">
    <source>
        <dbReference type="ARBA" id="ARBA00022448"/>
    </source>
</evidence>
<dbReference type="GO" id="GO:0044718">
    <property type="term" value="P:siderophore transmembrane transport"/>
    <property type="evidence" value="ECO:0007669"/>
    <property type="project" value="TreeGrafter"/>
</dbReference>
<dbReference type="PROSITE" id="PS52016">
    <property type="entry name" value="TONB_DEPENDENT_REC_3"/>
    <property type="match status" value="1"/>
</dbReference>
<dbReference type="GO" id="GO:0015344">
    <property type="term" value="F:siderophore uptake transmembrane transporter activity"/>
    <property type="evidence" value="ECO:0007669"/>
    <property type="project" value="TreeGrafter"/>
</dbReference>
<evidence type="ECO:0000256" key="7">
    <source>
        <dbReference type="ARBA" id="ARBA00023170"/>
    </source>
</evidence>
<evidence type="ECO:0000259" key="10">
    <source>
        <dbReference type="Pfam" id="PF07715"/>
    </source>
</evidence>
<evidence type="ECO:0000256" key="1">
    <source>
        <dbReference type="ARBA" id="ARBA00004571"/>
    </source>
</evidence>
<dbReference type="Pfam" id="PF07715">
    <property type="entry name" value="Plug"/>
    <property type="match status" value="1"/>
</dbReference>
<dbReference type="Gene3D" id="2.170.130.10">
    <property type="entry name" value="TonB-dependent receptor, plug domain"/>
    <property type="match status" value="1"/>
</dbReference>
<organism evidence="11">
    <name type="scientific">hydrothermal vent metagenome</name>
    <dbReference type="NCBI Taxonomy" id="652676"/>
    <lineage>
        <taxon>unclassified sequences</taxon>
        <taxon>metagenomes</taxon>
        <taxon>ecological metagenomes</taxon>
    </lineage>
</organism>
<keyword evidence="3" id="KW-0812">Transmembrane</keyword>
<evidence type="ECO:0000256" key="8">
    <source>
        <dbReference type="ARBA" id="ARBA00023237"/>
    </source>
</evidence>
<keyword evidence="6" id="KW-0472">Membrane</keyword>
<evidence type="ECO:0000256" key="5">
    <source>
        <dbReference type="ARBA" id="ARBA00023077"/>
    </source>
</evidence>
<dbReference type="InterPro" id="IPR037066">
    <property type="entry name" value="Plug_dom_sf"/>
</dbReference>
<keyword evidence="5" id="KW-0798">TonB box</keyword>
<proteinExistence type="predicted"/>
<keyword evidence="2" id="KW-0813">Transport</keyword>
<dbReference type="Pfam" id="PF00593">
    <property type="entry name" value="TonB_dep_Rec_b-barrel"/>
    <property type="match status" value="1"/>
</dbReference>
<protein>
    <recommendedName>
        <fullName evidence="12">TonB-dependent receptor</fullName>
    </recommendedName>
</protein>
<sequence length="690" mass="78007">MSNLSLHWQLISKLRISLVVSFSYIIFSQTTIHAAETELTATQDFFDLTLEELFNIPITTTSFFPETNLDAGSTVTVITSKYWQKRGARRLDDALGYMPGLTALPHFLGSKRWTVRGFPNGNSSGIQTLWDGVPINALPVGTAQLDHPNIQLETLDSIEVIRGPGSALYGAEAFHGVVSLRAFESQKDLQKITLQAASNAYKNASYLGSFALNNKWRLNIAVSGSGQPDQNFKYQYFDNSSVLQTSERDYQYNSYTSSIKLESDQQNKISHKLGIYYNQYDNKNFFFDGATVPANDISNADTHLAMLKGEVKWNLDSDSDLVFHLSNWSEGRKHSRILPNGNRIIIAVDKETQSVGKLIYKNKKLSKNTKLSIALEHRLSDTKNAYRKIIQPDQTVVLNAPLAFGFKSRKLNSFLVDAKTSFSNKKYDFRYGFRLDSYSDFGKQISPRLGLIKHLNKTSAFKILYGNAFKAPTTNELYGSPFQAGDLNLKPEIINTLELVYLKEMAQEKIELVLFASKWKNSIRGIDTDNDGFDDKFANNANSSSQGIEASYMRVIEQWSTETSASYVYSTDDTNNLELVVFPHYIVNLGVGYNFRNGLQVHINNRALLDMSRSPDTKTSKSAKLKDYWRTDLNISKNFSDQWQGFINVRNLLNRDNQHPVEYSSANTTKFTGGIQDEKISIDLGFRYTF</sequence>
<reference evidence="11" key="1">
    <citation type="submission" date="2018-06" db="EMBL/GenBank/DDBJ databases">
        <authorList>
            <person name="Zhirakovskaya E."/>
        </authorList>
    </citation>
    <scope>NUCLEOTIDE SEQUENCE</scope>
</reference>
<evidence type="ECO:0000256" key="3">
    <source>
        <dbReference type="ARBA" id="ARBA00022692"/>
    </source>
</evidence>
<evidence type="ECO:0000313" key="11">
    <source>
        <dbReference type="EMBL" id="VAX01600.1"/>
    </source>
</evidence>
<feature type="domain" description="TonB-dependent receptor plug" evidence="10">
    <location>
        <begin position="69"/>
        <end position="177"/>
    </location>
</feature>
<gene>
    <name evidence="11" type="ORF">MNBD_GAMMA22-2022</name>
</gene>
<dbReference type="Gene3D" id="2.40.170.20">
    <property type="entry name" value="TonB-dependent receptor, beta-barrel domain"/>
    <property type="match status" value="1"/>
</dbReference>
<dbReference type="InterPro" id="IPR039426">
    <property type="entry name" value="TonB-dep_rcpt-like"/>
</dbReference>
<feature type="domain" description="TonB-dependent receptor-like beta-barrel" evidence="9">
    <location>
        <begin position="218"/>
        <end position="652"/>
    </location>
</feature>
<dbReference type="SUPFAM" id="SSF56935">
    <property type="entry name" value="Porins"/>
    <property type="match status" value="1"/>
</dbReference>
<keyword evidence="7" id="KW-0675">Receptor</keyword>
<evidence type="ECO:0008006" key="12">
    <source>
        <dbReference type="Google" id="ProtNLM"/>
    </source>
</evidence>
<accession>A0A3B1ATR9</accession>
<name>A0A3B1ATR9_9ZZZZ</name>
<dbReference type="PANTHER" id="PTHR30069:SF29">
    <property type="entry name" value="HEMOGLOBIN AND HEMOGLOBIN-HAPTOGLOBIN-BINDING PROTEIN 1-RELATED"/>
    <property type="match status" value="1"/>
</dbReference>
<dbReference type="InterPro" id="IPR036942">
    <property type="entry name" value="Beta-barrel_TonB_sf"/>
</dbReference>
<comment type="subcellular location">
    <subcellularLocation>
        <location evidence="1">Cell outer membrane</location>
        <topology evidence="1">Multi-pass membrane protein</topology>
    </subcellularLocation>
</comment>